<feature type="region of interest" description="Disordered" evidence="1">
    <location>
        <begin position="1"/>
        <end position="26"/>
    </location>
</feature>
<dbReference type="InterPro" id="IPR010270">
    <property type="entry name" value="Phage_P2_GpM"/>
</dbReference>
<accession>A0A0U5L0T6</accession>
<evidence type="ECO:0000313" key="3">
    <source>
        <dbReference type="Proteomes" id="UP000059419"/>
    </source>
</evidence>
<keyword evidence="3" id="KW-1185">Reference proteome</keyword>
<reference evidence="3" key="1">
    <citation type="submission" date="2015-11" db="EMBL/GenBank/DDBJ databases">
        <authorList>
            <person name="Blom J."/>
        </authorList>
    </citation>
    <scope>NUCLEOTIDE SEQUENCE [LARGE SCALE GENOMIC DNA]</scope>
</reference>
<dbReference type="AlphaFoldDB" id="A0A0U5L0T6"/>
<dbReference type="KEGG" id="ege:EM595_2096"/>
<dbReference type="Proteomes" id="UP000059419">
    <property type="component" value="Chromosome 1"/>
</dbReference>
<dbReference type="STRING" id="1619313.EM595_2096"/>
<dbReference type="Pfam" id="PF05944">
    <property type="entry name" value="Phage_term_smal"/>
    <property type="match status" value="1"/>
</dbReference>
<dbReference type="GO" id="GO:0004519">
    <property type="term" value="F:endonuclease activity"/>
    <property type="evidence" value="ECO:0007669"/>
    <property type="project" value="UniProtKB-KW"/>
</dbReference>
<name>A0A0U5L0T6_9GAMM</name>
<sequence>MLSPARRHRMRQQAIDASQKADNPQRHASGYELMLMKLNDDRRRLKKVRSTERKAELKQQMLPEYLPWVSGVLSRGRGAQDAVLMTVMIWRLDAGDVPGALEIARYALTHGLVPPDGFKRDATAYLLAEEVASAATRAWTAKAPVDIDPLLATLALTESEDMPDQVRAKLHKITGYALRDAGRTQEAMSHLTRALQLHDRCGVVKDIERLATEMKKQAAARR</sequence>
<dbReference type="EMBL" id="LN907827">
    <property type="protein sequence ID" value="CUU24330.1"/>
    <property type="molecule type" value="Genomic_DNA"/>
</dbReference>
<evidence type="ECO:0000313" key="2">
    <source>
        <dbReference type="EMBL" id="CUU24330.1"/>
    </source>
</evidence>
<dbReference type="GO" id="GO:0003677">
    <property type="term" value="F:DNA binding"/>
    <property type="evidence" value="ECO:0007669"/>
    <property type="project" value="InterPro"/>
</dbReference>
<protein>
    <submittedName>
        <fullName evidence="2">Terminase, endonuclease subunit</fullName>
    </submittedName>
</protein>
<organism evidence="2 3">
    <name type="scientific">Duffyella gerundensis</name>
    <dbReference type="NCBI Taxonomy" id="1619313"/>
    <lineage>
        <taxon>Bacteria</taxon>
        <taxon>Pseudomonadati</taxon>
        <taxon>Pseudomonadota</taxon>
        <taxon>Gammaproteobacteria</taxon>
        <taxon>Enterobacterales</taxon>
        <taxon>Erwiniaceae</taxon>
        <taxon>Duffyella</taxon>
    </lineage>
</organism>
<gene>
    <name evidence="2" type="primary">M</name>
    <name evidence="2" type="ORF">EM595_2096</name>
</gene>
<keyword evidence="2" id="KW-0540">Nuclease</keyword>
<feature type="compositionally biased region" description="Basic residues" evidence="1">
    <location>
        <begin position="1"/>
        <end position="11"/>
    </location>
</feature>
<keyword evidence="2" id="KW-0378">Hydrolase</keyword>
<dbReference type="OrthoDB" id="8562788at2"/>
<dbReference type="RefSeq" id="WP_067431340.1">
    <property type="nucleotide sequence ID" value="NZ_LN907827.1"/>
</dbReference>
<dbReference type="PATRIC" id="fig|1619313.3.peg.2172"/>
<proteinExistence type="predicted"/>
<keyword evidence="2" id="KW-0255">Endonuclease</keyword>
<evidence type="ECO:0000256" key="1">
    <source>
        <dbReference type="SAM" id="MobiDB-lite"/>
    </source>
</evidence>